<evidence type="ECO:0000313" key="4">
    <source>
        <dbReference type="Proteomes" id="UP000063789"/>
    </source>
</evidence>
<reference evidence="3 4" key="2">
    <citation type="journal article" date="2017" name="Int. J. Syst. Evol. Microbiol.">
        <title>Gordonia phthalatica sp. nov., a di-n-butyl phthalate-degrading bacterium isolated from activated sludge.</title>
        <authorList>
            <person name="Jin D."/>
            <person name="Kong X."/>
            <person name="Jia M."/>
            <person name="Yu X."/>
            <person name="Wang X."/>
            <person name="Zhuang X."/>
            <person name="Deng Y."/>
            <person name="Bai Z."/>
        </authorList>
    </citation>
    <scope>NUCLEOTIDE SEQUENCE [LARGE SCALE GENOMIC DNA]</scope>
    <source>
        <strain evidence="3 4">QH-11</strain>
    </source>
</reference>
<feature type="region of interest" description="Disordered" evidence="1">
    <location>
        <begin position="281"/>
        <end position="317"/>
    </location>
</feature>
<dbReference type="InterPro" id="IPR050625">
    <property type="entry name" value="ParA/MinD_ATPase"/>
</dbReference>
<sequence length="317" mass="34093">MAFGGTRKKDEIAQLADRVRQPIRNDFRVAVLSLKGGVGKTTVTVGLGSALASLRGDRVIAVDANPDLGTLARRIPAQTASTVRDLLQDEHLERYMDVRKHTSQAPSRLEVLASERDPAISEAFTEDEYLQVIEILENHYNMILTDCGTGLVQSAMAGVMKSATALVLVTSPALDGAQSAVATLDWLVAHGYEQIARETVVVIAASKTRNAPVDVNMLREYFLGRTRAVQIIPYDEHLAIGGFIDLNEMKPATRSAFLELAATMVQPFAIQPPPAYYGGPFGGMPPQGAPMPGAPMQAQPQGVPMQAPQQGPQVPQV</sequence>
<evidence type="ECO:0000259" key="2">
    <source>
        <dbReference type="Pfam" id="PF13614"/>
    </source>
</evidence>
<feature type="domain" description="AAA" evidence="2">
    <location>
        <begin position="29"/>
        <end position="185"/>
    </location>
</feature>
<accession>A0A0N7FVA0</accession>
<dbReference type="InterPro" id="IPR027417">
    <property type="entry name" value="P-loop_NTPase"/>
</dbReference>
<dbReference type="KEGG" id="goq:ACH46_03680"/>
<organism evidence="3 4">
    <name type="scientific">Gordonia phthalatica</name>
    <dbReference type="NCBI Taxonomy" id="1136941"/>
    <lineage>
        <taxon>Bacteria</taxon>
        <taxon>Bacillati</taxon>
        <taxon>Actinomycetota</taxon>
        <taxon>Actinomycetes</taxon>
        <taxon>Mycobacteriales</taxon>
        <taxon>Gordoniaceae</taxon>
        <taxon>Gordonia</taxon>
    </lineage>
</organism>
<dbReference type="EMBL" id="CP011853">
    <property type="protein sequence ID" value="ALG86575.1"/>
    <property type="molecule type" value="Genomic_DNA"/>
</dbReference>
<dbReference type="GO" id="GO:0009898">
    <property type="term" value="C:cytoplasmic side of plasma membrane"/>
    <property type="evidence" value="ECO:0007669"/>
    <property type="project" value="TreeGrafter"/>
</dbReference>
<evidence type="ECO:0000313" key="3">
    <source>
        <dbReference type="EMBL" id="ALG86575.1"/>
    </source>
</evidence>
<dbReference type="STRING" id="1136941.ACH46_03680"/>
<protein>
    <recommendedName>
        <fullName evidence="2">AAA domain-containing protein</fullName>
    </recommendedName>
</protein>
<dbReference type="Pfam" id="PF13614">
    <property type="entry name" value="AAA_31"/>
    <property type="match status" value="1"/>
</dbReference>
<dbReference type="Proteomes" id="UP000063789">
    <property type="component" value="Chromosome"/>
</dbReference>
<name>A0A0N7FVA0_9ACTN</name>
<gene>
    <name evidence="3" type="ORF">ACH46_03680</name>
</gene>
<dbReference type="SUPFAM" id="SSF52540">
    <property type="entry name" value="P-loop containing nucleoside triphosphate hydrolases"/>
    <property type="match status" value="1"/>
</dbReference>
<dbReference type="PANTHER" id="PTHR43384">
    <property type="entry name" value="SEPTUM SITE-DETERMINING PROTEIN MIND HOMOLOG, CHLOROPLASTIC-RELATED"/>
    <property type="match status" value="1"/>
</dbReference>
<dbReference type="GO" id="GO:0005524">
    <property type="term" value="F:ATP binding"/>
    <property type="evidence" value="ECO:0007669"/>
    <property type="project" value="TreeGrafter"/>
</dbReference>
<dbReference type="GO" id="GO:0016887">
    <property type="term" value="F:ATP hydrolysis activity"/>
    <property type="evidence" value="ECO:0007669"/>
    <property type="project" value="TreeGrafter"/>
</dbReference>
<dbReference type="PANTHER" id="PTHR43384:SF14">
    <property type="entry name" value="ESX-1 SECRETION-ASSOCIATED PROTEIN ESPI"/>
    <property type="match status" value="1"/>
</dbReference>
<reference evidence="4" key="1">
    <citation type="submission" date="2015-06" db="EMBL/GenBank/DDBJ databases">
        <title>Complete genome sequence and metabolic analysis of phthalate degradation pathway in Gordonia sp. QH-11.</title>
        <authorList>
            <person name="Jin D."/>
            <person name="Kong X."/>
            <person name="Bai Z."/>
        </authorList>
    </citation>
    <scope>NUCLEOTIDE SEQUENCE [LARGE SCALE GENOMIC DNA]</scope>
    <source>
        <strain evidence="4">QH-11</strain>
    </source>
</reference>
<dbReference type="PATRIC" id="fig|1136941.3.peg.747"/>
<dbReference type="GO" id="GO:0051782">
    <property type="term" value="P:negative regulation of cell division"/>
    <property type="evidence" value="ECO:0007669"/>
    <property type="project" value="TreeGrafter"/>
</dbReference>
<dbReference type="GO" id="GO:0005829">
    <property type="term" value="C:cytosol"/>
    <property type="evidence" value="ECO:0007669"/>
    <property type="project" value="TreeGrafter"/>
</dbReference>
<evidence type="ECO:0000256" key="1">
    <source>
        <dbReference type="SAM" id="MobiDB-lite"/>
    </source>
</evidence>
<dbReference type="InterPro" id="IPR025669">
    <property type="entry name" value="AAA_dom"/>
</dbReference>
<keyword evidence="4" id="KW-1185">Reference proteome</keyword>
<proteinExistence type="predicted"/>
<feature type="compositionally biased region" description="Low complexity" evidence="1">
    <location>
        <begin position="294"/>
        <end position="317"/>
    </location>
</feature>
<dbReference type="AlphaFoldDB" id="A0A0N7FVA0"/>
<dbReference type="Gene3D" id="3.40.50.300">
    <property type="entry name" value="P-loop containing nucleotide triphosphate hydrolases"/>
    <property type="match status" value="1"/>
</dbReference>